<comment type="function">
    <text evidence="4">Involved in the maturation of [NiFe] hydrogenases. Required for nickel insertion into the metal center of the hydrogenase.</text>
</comment>
<feature type="binding site" evidence="4">
    <location>
        <position position="73"/>
    </location>
    <ligand>
        <name>Zn(2+)</name>
        <dbReference type="ChEBI" id="CHEBI:29105"/>
    </ligand>
</feature>
<dbReference type="Proteomes" id="UP000824007">
    <property type="component" value="Unassembled WGS sequence"/>
</dbReference>
<reference evidence="5" key="2">
    <citation type="submission" date="2021-04" db="EMBL/GenBank/DDBJ databases">
        <authorList>
            <person name="Gilroy R."/>
        </authorList>
    </citation>
    <scope>NUCLEOTIDE SEQUENCE</scope>
    <source>
        <strain evidence="5">ChiSxjej3B15-24422</strain>
    </source>
</reference>
<name>A0A9D1YNX7_9FIRM</name>
<dbReference type="AlphaFoldDB" id="A0A9D1YNX7"/>
<sequence length="114" mass="12454">MHELGILMSVIKTVENYAAENQVGKIEKLVLQIGEISSVIPEYMRKVYPAAVEDTLLADARLEIEILPANAECRDCGSVFHATVTGGVCPECGSRNMHLISGRDFFIKEIVCSG</sequence>
<evidence type="ECO:0000256" key="4">
    <source>
        <dbReference type="HAMAP-Rule" id="MF_00213"/>
    </source>
</evidence>
<feature type="binding site" evidence="4">
    <location>
        <position position="92"/>
    </location>
    <ligand>
        <name>Zn(2+)</name>
        <dbReference type="ChEBI" id="CHEBI:29105"/>
    </ligand>
</feature>
<dbReference type="PANTHER" id="PTHR34535:SF3">
    <property type="entry name" value="HYDROGENASE MATURATION FACTOR HYPA"/>
    <property type="match status" value="1"/>
</dbReference>
<comment type="similarity">
    <text evidence="4">Belongs to the HypA/HybF family.</text>
</comment>
<dbReference type="Pfam" id="PF01155">
    <property type="entry name" value="HypA"/>
    <property type="match status" value="1"/>
</dbReference>
<reference evidence="5" key="1">
    <citation type="journal article" date="2021" name="PeerJ">
        <title>Extensive microbial diversity within the chicken gut microbiome revealed by metagenomics and culture.</title>
        <authorList>
            <person name="Gilroy R."/>
            <person name="Ravi A."/>
            <person name="Getino M."/>
            <person name="Pursley I."/>
            <person name="Horton D.L."/>
            <person name="Alikhan N.F."/>
            <person name="Baker D."/>
            <person name="Gharbi K."/>
            <person name="Hall N."/>
            <person name="Watson M."/>
            <person name="Adriaenssens E.M."/>
            <person name="Foster-Nyarko E."/>
            <person name="Jarju S."/>
            <person name="Secka A."/>
            <person name="Antonio M."/>
            <person name="Oren A."/>
            <person name="Chaudhuri R.R."/>
            <person name="La Ragione R."/>
            <person name="Hildebrand F."/>
            <person name="Pallen M.J."/>
        </authorList>
    </citation>
    <scope>NUCLEOTIDE SEQUENCE</scope>
    <source>
        <strain evidence="5">ChiSxjej3B15-24422</strain>
    </source>
</reference>
<evidence type="ECO:0000313" key="5">
    <source>
        <dbReference type="EMBL" id="HIY60224.1"/>
    </source>
</evidence>
<evidence type="ECO:0000256" key="1">
    <source>
        <dbReference type="ARBA" id="ARBA00022596"/>
    </source>
</evidence>
<dbReference type="Gene3D" id="3.30.2320.80">
    <property type="match status" value="1"/>
</dbReference>
<keyword evidence="1 4" id="KW-0533">Nickel</keyword>
<gene>
    <name evidence="4" type="primary">hypA</name>
    <name evidence="5" type="ORF">H9831_06025</name>
</gene>
<proteinExistence type="inferred from homology"/>
<protein>
    <recommendedName>
        <fullName evidence="4">Hydrogenase maturation factor HypA</fullName>
    </recommendedName>
</protein>
<feature type="binding site" evidence="4">
    <location>
        <position position="89"/>
    </location>
    <ligand>
        <name>Zn(2+)</name>
        <dbReference type="ChEBI" id="CHEBI:29105"/>
    </ligand>
</feature>
<evidence type="ECO:0000256" key="2">
    <source>
        <dbReference type="ARBA" id="ARBA00022723"/>
    </source>
</evidence>
<keyword evidence="2 4" id="KW-0479">Metal-binding</keyword>
<accession>A0A9D1YNX7</accession>
<organism evidence="5 6">
    <name type="scientific">Candidatus Eisenbergiella pullistercoris</name>
    <dbReference type="NCBI Taxonomy" id="2838555"/>
    <lineage>
        <taxon>Bacteria</taxon>
        <taxon>Bacillati</taxon>
        <taxon>Bacillota</taxon>
        <taxon>Clostridia</taxon>
        <taxon>Lachnospirales</taxon>
        <taxon>Lachnospiraceae</taxon>
        <taxon>Eisenbergiella</taxon>
    </lineage>
</organism>
<feature type="binding site" evidence="4">
    <location>
        <position position="2"/>
    </location>
    <ligand>
        <name>Ni(2+)</name>
        <dbReference type="ChEBI" id="CHEBI:49786"/>
    </ligand>
</feature>
<dbReference type="GO" id="GO:0051604">
    <property type="term" value="P:protein maturation"/>
    <property type="evidence" value="ECO:0007669"/>
    <property type="project" value="InterPro"/>
</dbReference>
<dbReference type="InterPro" id="IPR000688">
    <property type="entry name" value="HypA/HybF"/>
</dbReference>
<dbReference type="GO" id="GO:0016151">
    <property type="term" value="F:nickel cation binding"/>
    <property type="evidence" value="ECO:0007669"/>
    <property type="project" value="UniProtKB-UniRule"/>
</dbReference>
<evidence type="ECO:0000256" key="3">
    <source>
        <dbReference type="ARBA" id="ARBA00022833"/>
    </source>
</evidence>
<dbReference type="GO" id="GO:0008270">
    <property type="term" value="F:zinc ion binding"/>
    <property type="evidence" value="ECO:0007669"/>
    <property type="project" value="UniProtKB-UniRule"/>
</dbReference>
<comment type="caution">
    <text evidence="5">The sequence shown here is derived from an EMBL/GenBank/DDBJ whole genome shotgun (WGS) entry which is preliminary data.</text>
</comment>
<dbReference type="PANTHER" id="PTHR34535">
    <property type="entry name" value="HYDROGENASE MATURATION FACTOR HYPA"/>
    <property type="match status" value="1"/>
</dbReference>
<dbReference type="EMBL" id="DXDD01000077">
    <property type="protein sequence ID" value="HIY60224.1"/>
    <property type="molecule type" value="Genomic_DNA"/>
</dbReference>
<evidence type="ECO:0000313" key="6">
    <source>
        <dbReference type="Proteomes" id="UP000824007"/>
    </source>
</evidence>
<feature type="binding site" evidence="4">
    <location>
        <position position="76"/>
    </location>
    <ligand>
        <name>Zn(2+)</name>
        <dbReference type="ChEBI" id="CHEBI:29105"/>
    </ligand>
</feature>
<keyword evidence="3 4" id="KW-0862">Zinc</keyword>
<dbReference type="HAMAP" id="MF_00213">
    <property type="entry name" value="HypA_HybF"/>
    <property type="match status" value="1"/>
</dbReference>
<dbReference type="PIRSF" id="PIRSF004761">
    <property type="entry name" value="Hydrgn_mat_HypA"/>
    <property type="match status" value="1"/>
</dbReference>